<name>A0A7G3T700_9CAUD</name>
<proteinExistence type="predicted"/>
<evidence type="ECO:0000313" key="2">
    <source>
        <dbReference type="Proteomes" id="UP000515565"/>
    </source>
</evidence>
<reference evidence="1 2" key="1">
    <citation type="submission" date="2020-02" db="EMBL/GenBank/DDBJ databases">
        <authorList>
            <person name="Kosznik-Kwasnicka K."/>
            <person name="Grabowski L."/>
            <person name="Grabski M."/>
            <person name="Wegrzyn A."/>
        </authorList>
    </citation>
    <scope>NUCLEOTIDE SEQUENCE [LARGE SCALE GENOMIC DNA]</scope>
</reference>
<keyword evidence="2" id="KW-1185">Reference proteome</keyword>
<protein>
    <submittedName>
        <fullName evidence="1">Uncharacterized protein</fullName>
    </submittedName>
</protein>
<accession>A0A7G3T700</accession>
<organism evidence="1 2">
    <name type="scientific">Salmonella phage vB_SenTO17</name>
    <dbReference type="NCBI Taxonomy" id="2732254"/>
    <lineage>
        <taxon>Viruses</taxon>
        <taxon>Duplodnaviria</taxon>
        <taxon>Heunggongvirae</taxon>
        <taxon>Uroviricota</taxon>
        <taxon>Caudoviricetes</taxon>
        <taxon>Sarkviridae</taxon>
        <taxon>Guernseyvirinae</taxon>
        <taxon>Cornellvirus</taxon>
        <taxon>Cornellvirus SenTO17</taxon>
    </lineage>
</organism>
<dbReference type="Proteomes" id="UP000515565">
    <property type="component" value="Segment"/>
</dbReference>
<sequence length="63" mass="7105">MSMGNWQLKALKQRTDNNEAIAEAHVDAGVYGQGWLKVDEHGNLRRIDPTLITIHVNPETDHV</sequence>
<evidence type="ECO:0000313" key="1">
    <source>
        <dbReference type="EMBL" id="QJQ80399.1"/>
    </source>
</evidence>
<dbReference type="EMBL" id="MT012729">
    <property type="protein sequence ID" value="QJQ80399.1"/>
    <property type="molecule type" value="Genomic_DNA"/>
</dbReference>
<gene>
    <name evidence="1" type="ORF">vBSenTO17_16</name>
</gene>